<accession>A0A0A8Z9I1</accession>
<dbReference type="EMBL" id="GBRH01263547">
    <property type="protein sequence ID" value="JAD34348.1"/>
    <property type="molecule type" value="Transcribed_RNA"/>
</dbReference>
<proteinExistence type="predicted"/>
<protein>
    <submittedName>
        <fullName evidence="1">Uncharacterized protein</fullName>
    </submittedName>
</protein>
<reference evidence="1" key="2">
    <citation type="journal article" date="2015" name="Data Brief">
        <title>Shoot transcriptome of the giant reed, Arundo donax.</title>
        <authorList>
            <person name="Barrero R.A."/>
            <person name="Guerrero F.D."/>
            <person name="Moolhuijzen P."/>
            <person name="Goolsby J.A."/>
            <person name="Tidwell J."/>
            <person name="Bellgard S.E."/>
            <person name="Bellgard M.I."/>
        </authorList>
    </citation>
    <scope>NUCLEOTIDE SEQUENCE</scope>
    <source>
        <tissue evidence="1">Shoot tissue taken approximately 20 cm above the soil surface</tissue>
    </source>
</reference>
<sequence length="27" mass="3068">MPSSHTTSRWRAVKGLFHMKMFMAGAT</sequence>
<dbReference type="AlphaFoldDB" id="A0A0A8Z9I1"/>
<evidence type="ECO:0000313" key="1">
    <source>
        <dbReference type="EMBL" id="JAD34348.1"/>
    </source>
</evidence>
<organism evidence="1">
    <name type="scientific">Arundo donax</name>
    <name type="common">Giant reed</name>
    <name type="synonym">Donax arundinaceus</name>
    <dbReference type="NCBI Taxonomy" id="35708"/>
    <lineage>
        <taxon>Eukaryota</taxon>
        <taxon>Viridiplantae</taxon>
        <taxon>Streptophyta</taxon>
        <taxon>Embryophyta</taxon>
        <taxon>Tracheophyta</taxon>
        <taxon>Spermatophyta</taxon>
        <taxon>Magnoliopsida</taxon>
        <taxon>Liliopsida</taxon>
        <taxon>Poales</taxon>
        <taxon>Poaceae</taxon>
        <taxon>PACMAD clade</taxon>
        <taxon>Arundinoideae</taxon>
        <taxon>Arundineae</taxon>
        <taxon>Arundo</taxon>
    </lineage>
</organism>
<reference evidence="1" key="1">
    <citation type="submission" date="2014-09" db="EMBL/GenBank/DDBJ databases">
        <authorList>
            <person name="Magalhaes I.L.F."/>
            <person name="Oliveira U."/>
            <person name="Santos F.R."/>
            <person name="Vidigal T.H.D.A."/>
            <person name="Brescovit A.D."/>
            <person name="Santos A.J."/>
        </authorList>
    </citation>
    <scope>NUCLEOTIDE SEQUENCE</scope>
    <source>
        <tissue evidence="1">Shoot tissue taken approximately 20 cm above the soil surface</tissue>
    </source>
</reference>
<name>A0A0A8Z9I1_ARUDO</name>